<dbReference type="RefSeq" id="XP_030512487.1">
    <property type="nucleotide sequence ID" value="XM_030656627.2"/>
</dbReference>
<evidence type="ECO:0000256" key="2">
    <source>
        <dbReference type="ARBA" id="ARBA00006728"/>
    </source>
</evidence>
<evidence type="ECO:0000256" key="8">
    <source>
        <dbReference type="RuleBase" id="RU004549"/>
    </source>
</evidence>
<evidence type="ECO:0000313" key="12">
    <source>
        <dbReference type="RefSeq" id="XP_030512487.1"/>
    </source>
</evidence>
<keyword evidence="11" id="KW-1185">Reference proteome</keyword>
<dbReference type="PROSITE" id="PS51745">
    <property type="entry name" value="PB1"/>
    <property type="match status" value="1"/>
</dbReference>
<evidence type="ECO:0000256" key="6">
    <source>
        <dbReference type="ARBA" id="ARBA00023242"/>
    </source>
</evidence>
<dbReference type="Proteomes" id="UP000827889">
    <property type="component" value="Chromosome 1"/>
</dbReference>
<feature type="region of interest" description="Disordered" evidence="9">
    <location>
        <begin position="1"/>
        <end position="23"/>
    </location>
</feature>
<dbReference type="KEGG" id="rarg:115726655"/>
<dbReference type="PANTHER" id="PTHR31734">
    <property type="entry name" value="AUXIN-RESPONSIVE PROTEIN IAA17"/>
    <property type="match status" value="1"/>
</dbReference>
<dbReference type="PANTHER" id="PTHR31734:SF34">
    <property type="entry name" value="AUXIN-RESPONSIVE PROTEIN IAA15"/>
    <property type="match status" value="1"/>
</dbReference>
<evidence type="ECO:0000259" key="10">
    <source>
        <dbReference type="PROSITE" id="PS51745"/>
    </source>
</evidence>
<feature type="domain" description="PB1" evidence="10">
    <location>
        <begin position="123"/>
        <end position="215"/>
    </location>
</feature>
<dbReference type="GO" id="GO:0006355">
    <property type="term" value="P:regulation of DNA-templated transcription"/>
    <property type="evidence" value="ECO:0007669"/>
    <property type="project" value="InterPro"/>
</dbReference>
<dbReference type="OrthoDB" id="10350236at2759"/>
<evidence type="ECO:0000256" key="9">
    <source>
        <dbReference type="SAM" id="MobiDB-lite"/>
    </source>
</evidence>
<proteinExistence type="inferred from homology"/>
<evidence type="ECO:0000256" key="4">
    <source>
        <dbReference type="ARBA" id="ARBA00023015"/>
    </source>
</evidence>
<evidence type="ECO:0000256" key="1">
    <source>
        <dbReference type="ARBA" id="ARBA00004123"/>
    </source>
</evidence>
<feature type="region of interest" description="Disordered" evidence="9">
    <location>
        <begin position="80"/>
        <end position="116"/>
    </location>
</feature>
<reference evidence="11" key="1">
    <citation type="submission" date="2025-05" db="UniProtKB">
        <authorList>
            <consortium name="RefSeq"/>
        </authorList>
    </citation>
    <scope>NUCLEOTIDE SEQUENCE [LARGE SCALE GENOMIC DNA]</scope>
</reference>
<accession>A0A8B8MRC4</accession>
<dbReference type="AlphaFoldDB" id="A0A8B8MRC4"/>
<dbReference type="InterPro" id="IPR003311">
    <property type="entry name" value="AUX_IAA"/>
</dbReference>
<dbReference type="InterPro" id="IPR033389">
    <property type="entry name" value="AUX/IAA_dom"/>
</dbReference>
<keyword evidence="4 8" id="KW-0805">Transcription regulation</keyword>
<dbReference type="Pfam" id="PF02309">
    <property type="entry name" value="AUX_IAA"/>
    <property type="match status" value="2"/>
</dbReference>
<comment type="function">
    <text evidence="8">Aux/IAA proteins are short-lived transcriptional factors that function as repressors of early auxin response genes at low auxin concentrations.</text>
</comment>
<protein>
    <recommendedName>
        <fullName evidence="8">Auxin-responsive protein</fullName>
    </recommendedName>
</protein>
<dbReference type="GO" id="GO:0005634">
    <property type="term" value="C:nucleus"/>
    <property type="evidence" value="ECO:0007669"/>
    <property type="project" value="UniProtKB-SubCell"/>
</dbReference>
<name>A0A8B8MRC4_9MYRT</name>
<dbReference type="InterPro" id="IPR053793">
    <property type="entry name" value="PB1-like"/>
</dbReference>
<evidence type="ECO:0000313" key="11">
    <source>
        <dbReference type="Proteomes" id="UP000827889"/>
    </source>
</evidence>
<evidence type="ECO:0000256" key="3">
    <source>
        <dbReference type="ARBA" id="ARBA00022491"/>
    </source>
</evidence>
<keyword evidence="3 8" id="KW-0678">Repressor</keyword>
<evidence type="ECO:0000256" key="7">
    <source>
        <dbReference type="ARBA" id="ARBA00023294"/>
    </source>
</evidence>
<dbReference type="Gene3D" id="3.10.20.90">
    <property type="entry name" value="Phosphatidylinositol 3-kinase Catalytic Subunit, Chain A, domain 1"/>
    <property type="match status" value="1"/>
</dbReference>
<keyword evidence="5 8" id="KW-0804">Transcription</keyword>
<dbReference type="SUPFAM" id="SSF54277">
    <property type="entry name" value="CAD &amp; PB1 domains"/>
    <property type="match status" value="1"/>
</dbReference>
<comment type="similarity">
    <text evidence="2 8">Belongs to the Aux/IAA family.</text>
</comment>
<organism evidence="11 12">
    <name type="scientific">Rhodamnia argentea</name>
    <dbReference type="NCBI Taxonomy" id="178133"/>
    <lineage>
        <taxon>Eukaryota</taxon>
        <taxon>Viridiplantae</taxon>
        <taxon>Streptophyta</taxon>
        <taxon>Embryophyta</taxon>
        <taxon>Tracheophyta</taxon>
        <taxon>Spermatophyta</taxon>
        <taxon>Magnoliopsida</taxon>
        <taxon>eudicotyledons</taxon>
        <taxon>Gunneridae</taxon>
        <taxon>Pentapetalae</taxon>
        <taxon>rosids</taxon>
        <taxon>malvids</taxon>
        <taxon>Myrtales</taxon>
        <taxon>Myrtaceae</taxon>
        <taxon>Myrtoideae</taxon>
        <taxon>Myrteae</taxon>
        <taxon>Australasian group</taxon>
        <taxon>Rhodamnia</taxon>
    </lineage>
</organism>
<sequence length="216" mass="23606">MLLSKGDSTRRNSASSTTCKIEERRWKAKVKNAPEVDANRGMSLDEITELRLGLPGETRRKSGAKRGFPKTLDLDLNASAAGKDEAQSSSKAGAQMKDQVSGAAKPPAAKTQAVGRPPVKALTKKVKVAVDGALLSRKVDLEACGSYQQLSTALEELFSCFYFCNYASERKIVNPANGDEYLLTYEDKDGDSMLVGDVPWKMFVESCKRLRFKKSS</sequence>
<keyword evidence="6 8" id="KW-0539">Nucleus</keyword>
<evidence type="ECO:0000256" key="5">
    <source>
        <dbReference type="ARBA" id="ARBA00023163"/>
    </source>
</evidence>
<reference evidence="12" key="2">
    <citation type="submission" date="2025-08" db="UniProtKB">
        <authorList>
            <consortium name="RefSeq"/>
        </authorList>
    </citation>
    <scope>IDENTIFICATION</scope>
    <source>
        <tissue evidence="12">Leaf</tissue>
    </source>
</reference>
<keyword evidence="7 8" id="KW-0927">Auxin signaling pathway</keyword>
<dbReference type="GeneID" id="115726655"/>
<comment type="subunit">
    <text evidence="8">Homodimers and heterodimers.</text>
</comment>
<comment type="subcellular location">
    <subcellularLocation>
        <location evidence="1 8">Nucleus</location>
    </subcellularLocation>
</comment>
<gene>
    <name evidence="12" type="primary">LOC115726655</name>
</gene>
<dbReference type="GO" id="GO:0009734">
    <property type="term" value="P:auxin-activated signaling pathway"/>
    <property type="evidence" value="ECO:0007669"/>
    <property type="project" value="UniProtKB-UniRule"/>
</dbReference>